<reference evidence="2 3" key="1">
    <citation type="submission" date="2016-09" db="EMBL/GenBank/DDBJ databases">
        <title>Desulfuribacillus arsenicus sp. nov., an obligately anaerobic, dissimilatory arsenic- and antimonate-reducing bacterium isolated from anoxic sediments.</title>
        <authorList>
            <person name="Abin C.A."/>
            <person name="Hollibaugh J.T."/>
        </authorList>
    </citation>
    <scope>NUCLEOTIDE SEQUENCE [LARGE SCALE GENOMIC DNA]</scope>
    <source>
        <strain evidence="2 3">MLFW-2</strain>
    </source>
</reference>
<accession>A0A1E5LAF7</accession>
<evidence type="ECO:0000256" key="1">
    <source>
        <dbReference type="SAM" id="SignalP"/>
    </source>
</evidence>
<proteinExistence type="predicted"/>
<dbReference type="RefSeq" id="WP_069700861.1">
    <property type="nucleotide sequence ID" value="NZ_MJAT01000001.1"/>
</dbReference>
<protein>
    <recommendedName>
        <fullName evidence="4">DUF3993 domain-containing protein</fullName>
    </recommendedName>
</protein>
<gene>
    <name evidence="2" type="ORF">BHU72_01635</name>
</gene>
<dbReference type="Proteomes" id="UP000095255">
    <property type="component" value="Unassembled WGS sequence"/>
</dbReference>
<comment type="caution">
    <text evidence="2">The sequence shown here is derived from an EMBL/GenBank/DDBJ whole genome shotgun (WGS) entry which is preliminary data.</text>
</comment>
<dbReference type="AlphaFoldDB" id="A0A1E5LAF7"/>
<evidence type="ECO:0000313" key="2">
    <source>
        <dbReference type="EMBL" id="OEH86983.1"/>
    </source>
</evidence>
<evidence type="ECO:0000313" key="3">
    <source>
        <dbReference type="Proteomes" id="UP000095255"/>
    </source>
</evidence>
<sequence length="166" mass="19174">MKIKRYFLAMLLVFAISIVGCTPTKDHTTPNTPPSDNPELATTWNEERVYAFLEEVNLHVRQIPYQTNSKEAVIQQYEQYFSPELSETIFNSLYDKTDTGWLVPDSDAGLIFVVLGKSNESSATEFEFKEDSIRIRETYDMGMYNAIEYTISFDTGKPIITDWIRE</sequence>
<feature type="chain" id="PRO_5039581940" description="DUF3993 domain-containing protein" evidence="1">
    <location>
        <begin position="22"/>
        <end position="166"/>
    </location>
</feature>
<dbReference type="PROSITE" id="PS51257">
    <property type="entry name" value="PROKAR_LIPOPROTEIN"/>
    <property type="match status" value="1"/>
</dbReference>
<dbReference type="OrthoDB" id="9770467at2"/>
<keyword evidence="1" id="KW-0732">Signal</keyword>
<evidence type="ECO:0008006" key="4">
    <source>
        <dbReference type="Google" id="ProtNLM"/>
    </source>
</evidence>
<organism evidence="2 3">
    <name type="scientific">Desulfuribacillus stibiiarsenatis</name>
    <dbReference type="NCBI Taxonomy" id="1390249"/>
    <lineage>
        <taxon>Bacteria</taxon>
        <taxon>Bacillati</taxon>
        <taxon>Bacillota</taxon>
        <taxon>Desulfuribacillia</taxon>
        <taxon>Desulfuribacillales</taxon>
        <taxon>Desulfuribacillaceae</taxon>
        <taxon>Desulfuribacillus</taxon>
    </lineage>
</organism>
<keyword evidence="3" id="KW-1185">Reference proteome</keyword>
<feature type="signal peptide" evidence="1">
    <location>
        <begin position="1"/>
        <end position="21"/>
    </location>
</feature>
<dbReference type="STRING" id="1390249.BHU72_01635"/>
<name>A0A1E5LAF7_9FIRM</name>
<dbReference type="EMBL" id="MJAT01000001">
    <property type="protein sequence ID" value="OEH86983.1"/>
    <property type="molecule type" value="Genomic_DNA"/>
</dbReference>